<sequence>MKPCQETNVVRRISDSSPTFLIRIVRSDHYSVQGYIRWLEEDKYVPFRSSLELFHLLETGIRQSRSDLSQLRSWDFPSDSEEADYPIKHIKTAL</sequence>
<keyword evidence="2" id="KW-1185">Reference proteome</keyword>
<evidence type="ECO:0000313" key="1">
    <source>
        <dbReference type="EMBL" id="MBW7571639.1"/>
    </source>
</evidence>
<dbReference type="EMBL" id="JAGFNZ010000001">
    <property type="protein sequence ID" value="MBW7571639.1"/>
    <property type="molecule type" value="Genomic_DNA"/>
</dbReference>
<organism evidence="1 2">
    <name type="scientific">Caproiciproducens faecalis</name>
    <dbReference type="NCBI Taxonomy" id="2820301"/>
    <lineage>
        <taxon>Bacteria</taxon>
        <taxon>Bacillati</taxon>
        <taxon>Bacillota</taxon>
        <taxon>Clostridia</taxon>
        <taxon>Eubacteriales</taxon>
        <taxon>Acutalibacteraceae</taxon>
        <taxon>Caproiciproducens</taxon>
    </lineage>
</organism>
<name>A0ABS7DK13_9FIRM</name>
<reference evidence="1 2" key="1">
    <citation type="submission" date="2021-03" db="EMBL/GenBank/DDBJ databases">
        <title>Caproiciproducens sp. nov. isolated from feces of cow.</title>
        <authorList>
            <person name="Choi J.-Y."/>
        </authorList>
    </citation>
    <scope>NUCLEOTIDE SEQUENCE [LARGE SCALE GENOMIC DNA]</scope>
    <source>
        <strain evidence="1 2">AGMB10547</strain>
    </source>
</reference>
<proteinExistence type="predicted"/>
<dbReference type="Proteomes" id="UP000719942">
    <property type="component" value="Unassembled WGS sequence"/>
</dbReference>
<comment type="caution">
    <text evidence="1">The sequence shown here is derived from an EMBL/GenBank/DDBJ whole genome shotgun (WGS) entry which is preliminary data.</text>
</comment>
<accession>A0ABS7DK13</accession>
<protein>
    <submittedName>
        <fullName evidence="1">Uncharacterized protein</fullName>
    </submittedName>
</protein>
<dbReference type="RefSeq" id="WP_219964035.1">
    <property type="nucleotide sequence ID" value="NZ_JAGFNZ010000001.1"/>
</dbReference>
<gene>
    <name evidence="1" type="ORF">J5W02_02330</name>
</gene>
<evidence type="ECO:0000313" key="2">
    <source>
        <dbReference type="Proteomes" id="UP000719942"/>
    </source>
</evidence>